<proteinExistence type="predicted"/>
<name>A0ABT0QYD0_9MICO</name>
<accession>A0ABT0QYD0</accession>
<comment type="caution">
    <text evidence="1">The sequence shown here is derived from an EMBL/GenBank/DDBJ whole genome shotgun (WGS) entry which is preliminary data.</text>
</comment>
<organism evidence="1 2">
    <name type="scientific">Brachybacterium equifaecis</name>
    <dbReference type="NCBI Taxonomy" id="2910770"/>
    <lineage>
        <taxon>Bacteria</taxon>
        <taxon>Bacillati</taxon>
        <taxon>Actinomycetota</taxon>
        <taxon>Actinomycetes</taxon>
        <taxon>Micrococcales</taxon>
        <taxon>Dermabacteraceae</taxon>
        <taxon>Brachybacterium</taxon>
    </lineage>
</organism>
<dbReference type="RefSeq" id="WP_249736791.1">
    <property type="nucleotide sequence ID" value="NZ_JAKNCJ010000002.1"/>
</dbReference>
<keyword evidence="2" id="KW-1185">Reference proteome</keyword>
<dbReference type="Proteomes" id="UP001203761">
    <property type="component" value="Unassembled WGS sequence"/>
</dbReference>
<sequence>MTTAEPPRPGPGDDDINAEFARLMEGVDLDAELARENERPAGADQVAAEGELTVEDIMGAAQSEEPAIAVVATSVISARALAGAIRLGQEARTDGLLIPSRARVHETSMGAIALGELQEGEAHELAAITSTALQRNGVVLFWRRGDRMTATRYREGERGDDVSPAIVMGAMDDAVEQLMLGATTPDELGEGLSPAAISRDLALEWIADGRRPR</sequence>
<evidence type="ECO:0000313" key="1">
    <source>
        <dbReference type="EMBL" id="MCL6422668.1"/>
    </source>
</evidence>
<gene>
    <name evidence="1" type="ORF">Bequi_04575</name>
</gene>
<reference evidence="1" key="1">
    <citation type="submission" date="2022-02" db="EMBL/GenBank/DDBJ databases">
        <authorList>
            <person name="Lee M."/>
            <person name="Kim S.-J."/>
            <person name="Jung M.-Y."/>
        </authorList>
    </citation>
    <scope>NUCLEOTIDE SEQUENCE</scope>
    <source>
        <strain evidence="1">JHP9</strain>
    </source>
</reference>
<protein>
    <submittedName>
        <fullName evidence="1">Uncharacterized protein</fullName>
    </submittedName>
</protein>
<evidence type="ECO:0000313" key="2">
    <source>
        <dbReference type="Proteomes" id="UP001203761"/>
    </source>
</evidence>
<dbReference type="EMBL" id="JAKNCJ010000002">
    <property type="protein sequence ID" value="MCL6422668.1"/>
    <property type="molecule type" value="Genomic_DNA"/>
</dbReference>